<dbReference type="InterPro" id="IPR014720">
    <property type="entry name" value="dsRBD_dom"/>
</dbReference>
<evidence type="ECO:0000313" key="5">
    <source>
        <dbReference type="EMBL" id="KAK4874839.1"/>
    </source>
</evidence>
<feature type="compositionally biased region" description="Pro residues" evidence="3">
    <location>
        <begin position="81"/>
        <end position="114"/>
    </location>
</feature>
<dbReference type="GO" id="GO:0035197">
    <property type="term" value="F:siRNA binding"/>
    <property type="evidence" value="ECO:0007669"/>
    <property type="project" value="TreeGrafter"/>
</dbReference>
<dbReference type="GO" id="GO:0030422">
    <property type="term" value="P:siRNA processing"/>
    <property type="evidence" value="ECO:0007669"/>
    <property type="project" value="TreeGrafter"/>
</dbReference>
<dbReference type="PROSITE" id="PS50137">
    <property type="entry name" value="DS_RBD"/>
    <property type="match status" value="2"/>
</dbReference>
<dbReference type="PANTHER" id="PTHR46205:SF3">
    <property type="entry name" value="LOQUACIOUS, ISOFORM B"/>
    <property type="match status" value="1"/>
</dbReference>
<keyword evidence="1 2" id="KW-0694">RNA-binding</keyword>
<dbReference type="EMBL" id="JARPUR010000006">
    <property type="protein sequence ID" value="KAK4874839.1"/>
    <property type="molecule type" value="Genomic_DNA"/>
</dbReference>
<feature type="domain" description="DRBM" evidence="4">
    <location>
        <begin position="176"/>
        <end position="242"/>
    </location>
</feature>
<dbReference type="GO" id="GO:0005634">
    <property type="term" value="C:nucleus"/>
    <property type="evidence" value="ECO:0007669"/>
    <property type="project" value="TreeGrafter"/>
</dbReference>
<dbReference type="GO" id="GO:0003725">
    <property type="term" value="F:double-stranded RNA binding"/>
    <property type="evidence" value="ECO:0007669"/>
    <property type="project" value="TreeGrafter"/>
</dbReference>
<dbReference type="Proteomes" id="UP001353858">
    <property type="component" value="Unassembled WGS sequence"/>
</dbReference>
<dbReference type="GO" id="GO:0005737">
    <property type="term" value="C:cytoplasm"/>
    <property type="evidence" value="ECO:0007669"/>
    <property type="project" value="TreeGrafter"/>
</dbReference>
<feature type="compositionally biased region" description="Low complexity" evidence="3">
    <location>
        <begin position="50"/>
        <end position="66"/>
    </location>
</feature>
<reference evidence="6" key="1">
    <citation type="submission" date="2023-01" db="EMBL/GenBank/DDBJ databases">
        <title>Key to firefly adult light organ development and bioluminescence: homeobox transcription factors regulate luciferase expression and transportation to peroxisome.</title>
        <authorList>
            <person name="Fu X."/>
        </authorList>
    </citation>
    <scope>NUCLEOTIDE SEQUENCE [LARGE SCALE GENOMIC DNA]</scope>
</reference>
<feature type="region of interest" description="Disordered" evidence="3">
    <location>
        <begin position="1"/>
        <end position="162"/>
    </location>
</feature>
<keyword evidence="6" id="KW-1185">Reference proteome</keyword>
<sequence>MSHNTRRGGFVPPNSVGQRRPQTNQGNFTPGQRPQTPQGRGRVQGNSPWNQQNRQQGPNQPNLRQQAQTFLQAQETQKPSQPQPAVCPPPPVIEKKNPPPVIEKANPPPAPEPVETPAKTEPMIADVTNGEEAPKDVAKDEKNSSKAKPFWVKGPGKINKKELRRRRNLRLRKILQPKNALMVLNELVGSTPYEVSDLPDPFNGTLFQCSVQVDGVDHIGHGKSKPAAKNAAAEVALKHMVLGKMKNLQSMDTATTTPAEGDGTVKMEIDDGAADISWSHVACYALHKLLNSWDEGSNINFSEKVALGNDSVDLNKIVEKKPAKKLPELANTMNPVMLLNQMFPSAVFEEVSKEGNSPNIQFTVKCTVGNDTFYGTSSTKKAARRMCSFAACRQILGIQYAPAFLEEHGFSEDAIQVVPGSQ</sequence>
<evidence type="ECO:0000256" key="1">
    <source>
        <dbReference type="ARBA" id="ARBA00022884"/>
    </source>
</evidence>
<evidence type="ECO:0000256" key="3">
    <source>
        <dbReference type="SAM" id="MobiDB-lite"/>
    </source>
</evidence>
<evidence type="ECO:0000256" key="2">
    <source>
        <dbReference type="PROSITE-ProRule" id="PRU00266"/>
    </source>
</evidence>
<dbReference type="GO" id="GO:0070920">
    <property type="term" value="P:regulation of regulatory ncRNA processing"/>
    <property type="evidence" value="ECO:0007669"/>
    <property type="project" value="TreeGrafter"/>
</dbReference>
<dbReference type="SUPFAM" id="SSF54768">
    <property type="entry name" value="dsRNA-binding domain-like"/>
    <property type="match status" value="2"/>
</dbReference>
<gene>
    <name evidence="5" type="ORF">RN001_014199</name>
</gene>
<dbReference type="AlphaFoldDB" id="A0AAN7P194"/>
<protein>
    <recommendedName>
        <fullName evidence="4">DRBM domain-containing protein</fullName>
    </recommendedName>
</protein>
<feature type="compositionally biased region" description="Polar residues" evidence="3">
    <location>
        <begin position="67"/>
        <end position="78"/>
    </location>
</feature>
<dbReference type="GO" id="GO:0070578">
    <property type="term" value="C:RISC-loading complex"/>
    <property type="evidence" value="ECO:0007669"/>
    <property type="project" value="TreeGrafter"/>
</dbReference>
<feature type="compositionally biased region" description="Basic and acidic residues" evidence="3">
    <location>
        <begin position="132"/>
        <end position="144"/>
    </location>
</feature>
<dbReference type="GO" id="GO:0016442">
    <property type="term" value="C:RISC complex"/>
    <property type="evidence" value="ECO:0007669"/>
    <property type="project" value="TreeGrafter"/>
</dbReference>
<evidence type="ECO:0000313" key="6">
    <source>
        <dbReference type="Proteomes" id="UP001353858"/>
    </source>
</evidence>
<dbReference type="SMART" id="SM00358">
    <property type="entry name" value="DSRM"/>
    <property type="match status" value="2"/>
</dbReference>
<organism evidence="5 6">
    <name type="scientific">Aquatica leii</name>
    <dbReference type="NCBI Taxonomy" id="1421715"/>
    <lineage>
        <taxon>Eukaryota</taxon>
        <taxon>Metazoa</taxon>
        <taxon>Ecdysozoa</taxon>
        <taxon>Arthropoda</taxon>
        <taxon>Hexapoda</taxon>
        <taxon>Insecta</taxon>
        <taxon>Pterygota</taxon>
        <taxon>Neoptera</taxon>
        <taxon>Endopterygota</taxon>
        <taxon>Coleoptera</taxon>
        <taxon>Polyphaga</taxon>
        <taxon>Elateriformia</taxon>
        <taxon>Elateroidea</taxon>
        <taxon>Lampyridae</taxon>
        <taxon>Luciolinae</taxon>
        <taxon>Aquatica</taxon>
    </lineage>
</organism>
<dbReference type="Gene3D" id="3.30.160.20">
    <property type="match status" value="2"/>
</dbReference>
<dbReference type="InterPro" id="IPR051247">
    <property type="entry name" value="RLC_Component"/>
</dbReference>
<proteinExistence type="predicted"/>
<evidence type="ECO:0000259" key="4">
    <source>
        <dbReference type="PROSITE" id="PS50137"/>
    </source>
</evidence>
<comment type="caution">
    <text evidence="5">The sequence shown here is derived from an EMBL/GenBank/DDBJ whole genome shotgun (WGS) entry which is preliminary data.</text>
</comment>
<feature type="compositionally biased region" description="Polar residues" evidence="3">
    <location>
        <begin position="15"/>
        <end position="49"/>
    </location>
</feature>
<name>A0AAN7P194_9COLE</name>
<feature type="domain" description="DRBM" evidence="4">
    <location>
        <begin position="321"/>
        <end position="397"/>
    </location>
</feature>
<accession>A0AAN7P194</accession>
<dbReference type="Pfam" id="PF00035">
    <property type="entry name" value="dsrm"/>
    <property type="match status" value="2"/>
</dbReference>
<dbReference type="PANTHER" id="PTHR46205">
    <property type="entry name" value="LOQUACIOUS, ISOFORM B"/>
    <property type="match status" value="1"/>
</dbReference>